<comment type="caution">
    <text evidence="5">The sequence shown here is derived from an EMBL/GenBank/DDBJ whole genome shotgun (WGS) entry which is preliminary data.</text>
</comment>
<evidence type="ECO:0000259" key="4">
    <source>
        <dbReference type="PROSITE" id="PS50853"/>
    </source>
</evidence>
<accession>A0ABD2Q0X7</accession>
<dbReference type="InterPro" id="IPR013783">
    <property type="entry name" value="Ig-like_fold"/>
</dbReference>
<dbReference type="PROSITE" id="PS50835">
    <property type="entry name" value="IG_LIKE"/>
    <property type="match status" value="1"/>
</dbReference>
<dbReference type="InterPro" id="IPR036116">
    <property type="entry name" value="FN3_sf"/>
</dbReference>
<sequence length="778" mass="86593">MDDEPNKNPSSEYSKGNTQHQTSITVENGAITGSRKLTCEVDNAESDAIWYLQSAEIVLGHVTKEKAVSFYINLPIVLVNSSEPKATTTWKSSLTVPENFSGVFKCGNAMSSIAIPNSYQKPEELTRCLDSVCKSPFKADNCTDEINNERFPTTIVFSDCLLAKKFHPVDCCATGLDPQKTACLESCALNVPIAYKFPKQCITVLDKFTKCLSLAQTKFSPQNTASISGVLLLPPGNKAIVFWPKQTLSVLLKISHPSIPGQLAIKDPGTDYHLFRMDTLTGTEEFEFSTAVKNNYGFSLWSVPIRKALGNSLVPDLQQQPPRDVTKCCDKNVTNFKCAEMLCAKLPIQLHSEMFSDDPACFKELPKALACHASIAMAQPESSFQSCCQLSGSTCKKYCSSDATNVTVLTEDLSCLPQFLPFFGSCLRVDFPQEPKLFAVVYRTDSSVKLRWSAAQSLGKPEEKINYLLREGASNAKPKIIETLEYEFTDLASSMDYVFELYAKNSFGESAKMQRNARTLAKGSYPPPKVVRLSQLSLGQATMHIEVDPAVKKNFRSFEVVVYRDWEGRVKFKSSDTLTGNIITVNQLIFNSNYSLKAACRPLCSQPYEKLKSTNSCAQSHDFGYVTFCLNRGYNSHRCCKNKGIPKSCLDACKGTWHSISAEGPDLLVNEGSGTANCIDYLPLMNLCFQSNLEEKTDYKILAAILILFVLTMLCTITLMFVIAVYWTEKGFPTFMHKFPKLKSTLQRMSSWALKRELQRANPNPRTVPVTDFDNPIK</sequence>
<feature type="compositionally biased region" description="Polar residues" evidence="1">
    <location>
        <begin position="7"/>
        <end position="23"/>
    </location>
</feature>
<keyword evidence="6" id="KW-1185">Reference proteome</keyword>
<dbReference type="AlphaFoldDB" id="A0ABD2Q0X7"/>
<feature type="domain" description="Ig-like" evidence="3">
    <location>
        <begin position="9"/>
        <end position="106"/>
    </location>
</feature>
<dbReference type="CDD" id="cd00063">
    <property type="entry name" value="FN3"/>
    <property type="match status" value="1"/>
</dbReference>
<feature type="domain" description="Fibronectin type-III" evidence="4">
    <location>
        <begin position="431"/>
        <end position="523"/>
    </location>
</feature>
<organism evidence="5 6">
    <name type="scientific">Cichlidogyrus casuarinus</name>
    <dbReference type="NCBI Taxonomy" id="1844966"/>
    <lineage>
        <taxon>Eukaryota</taxon>
        <taxon>Metazoa</taxon>
        <taxon>Spiralia</taxon>
        <taxon>Lophotrochozoa</taxon>
        <taxon>Platyhelminthes</taxon>
        <taxon>Monogenea</taxon>
        <taxon>Monopisthocotylea</taxon>
        <taxon>Dactylogyridea</taxon>
        <taxon>Ancyrocephalidae</taxon>
        <taxon>Cichlidogyrus</taxon>
    </lineage>
</organism>
<dbReference type="InterPro" id="IPR007110">
    <property type="entry name" value="Ig-like_dom"/>
</dbReference>
<keyword evidence="2" id="KW-1133">Transmembrane helix</keyword>
<dbReference type="SUPFAM" id="SSF49265">
    <property type="entry name" value="Fibronectin type III"/>
    <property type="match status" value="1"/>
</dbReference>
<dbReference type="PROSITE" id="PS50853">
    <property type="entry name" value="FN3"/>
    <property type="match status" value="1"/>
</dbReference>
<evidence type="ECO:0000256" key="2">
    <source>
        <dbReference type="SAM" id="Phobius"/>
    </source>
</evidence>
<evidence type="ECO:0000259" key="3">
    <source>
        <dbReference type="PROSITE" id="PS50835"/>
    </source>
</evidence>
<dbReference type="Gene3D" id="2.60.40.10">
    <property type="entry name" value="Immunoglobulins"/>
    <property type="match status" value="1"/>
</dbReference>
<protein>
    <submittedName>
        <fullName evidence="5">Uncharacterized protein</fullName>
    </submittedName>
</protein>
<dbReference type="Proteomes" id="UP001626550">
    <property type="component" value="Unassembled WGS sequence"/>
</dbReference>
<feature type="transmembrane region" description="Helical" evidence="2">
    <location>
        <begin position="701"/>
        <end position="728"/>
    </location>
</feature>
<evidence type="ECO:0000313" key="5">
    <source>
        <dbReference type="EMBL" id="KAL3313292.1"/>
    </source>
</evidence>
<evidence type="ECO:0000313" key="6">
    <source>
        <dbReference type="Proteomes" id="UP001626550"/>
    </source>
</evidence>
<keyword evidence="2" id="KW-0812">Transmembrane</keyword>
<keyword evidence="2" id="KW-0472">Membrane</keyword>
<evidence type="ECO:0000256" key="1">
    <source>
        <dbReference type="SAM" id="MobiDB-lite"/>
    </source>
</evidence>
<gene>
    <name evidence="5" type="ORF">Ciccas_008108</name>
</gene>
<dbReference type="EMBL" id="JBJKFK010001361">
    <property type="protein sequence ID" value="KAL3313292.1"/>
    <property type="molecule type" value="Genomic_DNA"/>
</dbReference>
<dbReference type="Pfam" id="PF01682">
    <property type="entry name" value="DB"/>
    <property type="match status" value="1"/>
</dbReference>
<feature type="region of interest" description="Disordered" evidence="1">
    <location>
        <begin position="1"/>
        <end position="23"/>
    </location>
</feature>
<reference evidence="5 6" key="1">
    <citation type="submission" date="2024-11" db="EMBL/GenBank/DDBJ databases">
        <title>Adaptive evolution of stress response genes in parasites aligns with host niche diversity.</title>
        <authorList>
            <person name="Hahn C."/>
            <person name="Resl P."/>
        </authorList>
    </citation>
    <scope>NUCLEOTIDE SEQUENCE [LARGE SCALE GENOMIC DNA]</scope>
    <source>
        <strain evidence="5">EGGRZ-B1_66</strain>
        <tissue evidence="5">Body</tissue>
    </source>
</reference>
<dbReference type="InterPro" id="IPR002602">
    <property type="entry name" value="DB"/>
</dbReference>
<proteinExistence type="predicted"/>
<name>A0ABD2Q0X7_9PLAT</name>
<dbReference type="InterPro" id="IPR003961">
    <property type="entry name" value="FN3_dom"/>
</dbReference>
<dbReference type="SMART" id="SM00060">
    <property type="entry name" value="FN3"/>
    <property type="match status" value="2"/>
</dbReference>